<dbReference type="Pfam" id="PF13229">
    <property type="entry name" value="Beta_helix"/>
    <property type="match status" value="1"/>
</dbReference>
<keyword evidence="1" id="KW-0732">Signal</keyword>
<dbReference type="InterPro" id="IPR012334">
    <property type="entry name" value="Pectin_lyas_fold"/>
</dbReference>
<dbReference type="Proteomes" id="UP000542353">
    <property type="component" value="Unassembled WGS sequence"/>
</dbReference>
<organism evidence="3 4">
    <name type="scientific">Rhodopseudomonas rhenobacensis</name>
    <dbReference type="NCBI Taxonomy" id="87461"/>
    <lineage>
        <taxon>Bacteria</taxon>
        <taxon>Pseudomonadati</taxon>
        <taxon>Pseudomonadota</taxon>
        <taxon>Alphaproteobacteria</taxon>
        <taxon>Hyphomicrobiales</taxon>
        <taxon>Nitrobacteraceae</taxon>
        <taxon>Rhodopseudomonas</taxon>
    </lineage>
</organism>
<reference evidence="3 4" key="1">
    <citation type="submission" date="2020-08" db="EMBL/GenBank/DDBJ databases">
        <title>Genomic Encyclopedia of Type Strains, Phase IV (KMG-IV): sequencing the most valuable type-strain genomes for metagenomic binning, comparative biology and taxonomic classification.</title>
        <authorList>
            <person name="Goeker M."/>
        </authorList>
    </citation>
    <scope>NUCLEOTIDE SEQUENCE [LARGE SCALE GENOMIC DNA]</scope>
    <source>
        <strain evidence="3 4">DSM 12706</strain>
    </source>
</reference>
<evidence type="ECO:0000313" key="4">
    <source>
        <dbReference type="Proteomes" id="UP000542353"/>
    </source>
</evidence>
<sequence>MSKILISILLGLLSVVMLSAAPASAQASRTWVSGVGDDANPCSRTAPCKTFAGAISKTAAGGEIDALDPGGFGAVTITKSITIDGGGGQGGQVAGILASGTVGINVNAQPSDVIIIRNLSINGVGTGTNGINFLAGSSLEIENVKIMNFSANCVRFQPTVKANLIITNSALDRCLGGGLSSSATSGGTNLVQINRSTIYRSSVAVTSGANSSVQIWSSVISNNGVGGVLANAATGQVSLDQSTVTNNGFGVQAQASGIVRLTNTSVIANTGTGLFANGGQILTWQNNWVAGNAPDGARTGTIVPQ</sequence>
<proteinExistence type="predicted"/>
<gene>
    <name evidence="3" type="ORF">HNR60_001748</name>
</gene>
<dbReference type="RefSeq" id="WP_184256419.1">
    <property type="nucleotide sequence ID" value="NZ_JACHIH010000008.1"/>
</dbReference>
<dbReference type="InterPro" id="IPR011050">
    <property type="entry name" value="Pectin_lyase_fold/virulence"/>
</dbReference>
<accession>A0A7W7Z2X9</accession>
<dbReference type="SUPFAM" id="SSF51126">
    <property type="entry name" value="Pectin lyase-like"/>
    <property type="match status" value="1"/>
</dbReference>
<evidence type="ECO:0000256" key="1">
    <source>
        <dbReference type="SAM" id="SignalP"/>
    </source>
</evidence>
<name>A0A7W7Z2X9_9BRAD</name>
<dbReference type="AlphaFoldDB" id="A0A7W7Z2X9"/>
<keyword evidence="4" id="KW-1185">Reference proteome</keyword>
<dbReference type="InterPro" id="IPR039448">
    <property type="entry name" value="Beta_helix"/>
</dbReference>
<evidence type="ECO:0000259" key="2">
    <source>
        <dbReference type="Pfam" id="PF13229"/>
    </source>
</evidence>
<dbReference type="Gene3D" id="2.160.20.10">
    <property type="entry name" value="Single-stranded right-handed beta-helix, Pectin lyase-like"/>
    <property type="match status" value="1"/>
</dbReference>
<protein>
    <recommendedName>
        <fullName evidence="2">Right handed beta helix domain-containing protein</fullName>
    </recommendedName>
</protein>
<feature type="signal peptide" evidence="1">
    <location>
        <begin position="1"/>
        <end position="25"/>
    </location>
</feature>
<feature type="chain" id="PRO_5031256647" description="Right handed beta helix domain-containing protein" evidence="1">
    <location>
        <begin position="26"/>
        <end position="305"/>
    </location>
</feature>
<comment type="caution">
    <text evidence="3">The sequence shown here is derived from an EMBL/GenBank/DDBJ whole genome shotgun (WGS) entry which is preliminary data.</text>
</comment>
<feature type="domain" description="Right handed beta helix" evidence="2">
    <location>
        <begin position="187"/>
        <end position="295"/>
    </location>
</feature>
<evidence type="ECO:0000313" key="3">
    <source>
        <dbReference type="EMBL" id="MBB5046996.1"/>
    </source>
</evidence>
<dbReference type="EMBL" id="JACHIH010000008">
    <property type="protein sequence ID" value="MBB5046996.1"/>
    <property type="molecule type" value="Genomic_DNA"/>
</dbReference>